<organism evidence="2 3">
    <name type="scientific">Kitasatospora griseola</name>
    <name type="common">Streptomyces griseolosporeus</name>
    <dbReference type="NCBI Taxonomy" id="2064"/>
    <lineage>
        <taxon>Bacteria</taxon>
        <taxon>Bacillati</taxon>
        <taxon>Actinomycetota</taxon>
        <taxon>Actinomycetes</taxon>
        <taxon>Kitasatosporales</taxon>
        <taxon>Streptomycetaceae</taxon>
        <taxon>Kitasatospora</taxon>
    </lineage>
</organism>
<name>A0A0D0PKS5_KITGR</name>
<sequence length="142" mass="14919">MVLGALCGTVLLAVPGAAFADELLRRRGVDTEVVVTAAHRTTSLFGGSDWTCDLRRTDGRPLPRAALTGSLCPGPEQIGRTATVTVDPTGWTPPTSTDPGRWDRTGLAPAVALLVATTALWSWLALSPTRTHPTGRSAFGTR</sequence>
<evidence type="ECO:0000313" key="3">
    <source>
        <dbReference type="Proteomes" id="UP000032066"/>
    </source>
</evidence>
<accession>A0A0D0PKS5</accession>
<dbReference type="PATRIC" id="fig|2064.6.peg.6475"/>
<keyword evidence="3" id="KW-1185">Reference proteome</keyword>
<dbReference type="OrthoDB" id="4173225at2"/>
<feature type="signal peptide" evidence="1">
    <location>
        <begin position="1"/>
        <end position="20"/>
    </location>
</feature>
<evidence type="ECO:0000313" key="2">
    <source>
        <dbReference type="EMBL" id="KIQ63114.1"/>
    </source>
</evidence>
<gene>
    <name evidence="2" type="ORF">TR51_30490</name>
</gene>
<dbReference type="EMBL" id="JXZB01000004">
    <property type="protein sequence ID" value="KIQ63114.1"/>
    <property type="molecule type" value="Genomic_DNA"/>
</dbReference>
<feature type="chain" id="PRO_5002229718" evidence="1">
    <location>
        <begin position="21"/>
        <end position="142"/>
    </location>
</feature>
<dbReference type="STRING" id="2064.TR51_30490"/>
<reference evidence="2 3" key="1">
    <citation type="submission" date="2015-02" db="EMBL/GenBank/DDBJ databases">
        <title>Draft genome sequence of Kitasatospora griseola MF730-N6, a bafilomycin, terpentecin and satosporin producer.</title>
        <authorList>
            <person name="Arens J.C."/>
            <person name="Haltli B."/>
            <person name="Kerr R.G."/>
        </authorList>
    </citation>
    <scope>NUCLEOTIDE SEQUENCE [LARGE SCALE GENOMIC DNA]</scope>
    <source>
        <strain evidence="2 3">MF730-N6</strain>
    </source>
</reference>
<dbReference type="RefSeq" id="WP_043915464.1">
    <property type="nucleotide sequence ID" value="NZ_JXZB01000004.1"/>
</dbReference>
<evidence type="ECO:0000256" key="1">
    <source>
        <dbReference type="SAM" id="SignalP"/>
    </source>
</evidence>
<protein>
    <submittedName>
        <fullName evidence="2">Uncharacterized protein</fullName>
    </submittedName>
</protein>
<dbReference type="Proteomes" id="UP000032066">
    <property type="component" value="Unassembled WGS sequence"/>
</dbReference>
<proteinExistence type="predicted"/>
<keyword evidence="1" id="KW-0732">Signal</keyword>
<dbReference type="AlphaFoldDB" id="A0A0D0PKS5"/>
<comment type="caution">
    <text evidence="2">The sequence shown here is derived from an EMBL/GenBank/DDBJ whole genome shotgun (WGS) entry which is preliminary data.</text>
</comment>